<proteinExistence type="predicted"/>
<dbReference type="EMBL" id="BAABFB010000024">
    <property type="protein sequence ID" value="GAA4475203.1"/>
    <property type="molecule type" value="Genomic_DNA"/>
</dbReference>
<evidence type="ECO:0000256" key="1">
    <source>
        <dbReference type="SAM" id="SignalP"/>
    </source>
</evidence>
<feature type="chain" id="PRO_5047358378" evidence="1">
    <location>
        <begin position="29"/>
        <end position="148"/>
    </location>
</feature>
<organism evidence="2 3">
    <name type="scientific">Rhodococcus olei</name>
    <dbReference type="NCBI Taxonomy" id="2161675"/>
    <lineage>
        <taxon>Bacteria</taxon>
        <taxon>Bacillati</taxon>
        <taxon>Actinomycetota</taxon>
        <taxon>Actinomycetes</taxon>
        <taxon>Mycobacteriales</taxon>
        <taxon>Nocardiaceae</taxon>
        <taxon>Rhodococcus</taxon>
    </lineage>
</organism>
<feature type="signal peptide" evidence="1">
    <location>
        <begin position="1"/>
        <end position="28"/>
    </location>
</feature>
<gene>
    <name evidence="2" type="ORF">GCM10023094_12310</name>
</gene>
<reference evidence="3" key="1">
    <citation type="journal article" date="2019" name="Int. J. Syst. Evol. Microbiol.">
        <title>The Global Catalogue of Microorganisms (GCM) 10K type strain sequencing project: providing services to taxonomists for standard genome sequencing and annotation.</title>
        <authorList>
            <consortium name="The Broad Institute Genomics Platform"/>
            <consortium name="The Broad Institute Genome Sequencing Center for Infectious Disease"/>
            <person name="Wu L."/>
            <person name="Ma J."/>
        </authorList>
    </citation>
    <scope>NUCLEOTIDE SEQUENCE [LARGE SCALE GENOMIC DNA]</scope>
    <source>
        <strain evidence="3">JCM 32206</strain>
    </source>
</reference>
<keyword evidence="3" id="KW-1185">Reference proteome</keyword>
<accession>A0ABP8NVP1</accession>
<comment type="caution">
    <text evidence="2">The sequence shown here is derived from an EMBL/GenBank/DDBJ whole genome shotgun (WGS) entry which is preliminary data.</text>
</comment>
<sequence length="148" mass="15096">MNVQRFAFRATASAALACAAVLAAPALAAAAPIDVQPTPLFRADGIAPVQSLTHVDQAVIEPDDLLFVVAEQGRSGPDVNWVNVNTGEPGAARMAPADGLDKAPAVLVEPEGGTVVSAVWGMYENAKGQTCVLLPGIDVAQPAGEPDD</sequence>
<keyword evidence="1" id="KW-0732">Signal</keyword>
<dbReference type="Proteomes" id="UP001501183">
    <property type="component" value="Unassembled WGS sequence"/>
</dbReference>
<evidence type="ECO:0000313" key="3">
    <source>
        <dbReference type="Proteomes" id="UP001501183"/>
    </source>
</evidence>
<protein>
    <submittedName>
        <fullName evidence="2">Uncharacterized protein</fullName>
    </submittedName>
</protein>
<evidence type="ECO:0000313" key="2">
    <source>
        <dbReference type="EMBL" id="GAA4475203.1"/>
    </source>
</evidence>
<dbReference type="RefSeq" id="WP_345342897.1">
    <property type="nucleotide sequence ID" value="NZ_BAABFB010000024.1"/>
</dbReference>
<name>A0ABP8NVP1_9NOCA</name>